<reference evidence="3" key="1">
    <citation type="submission" date="2017-02" db="UniProtKB">
        <authorList>
            <consortium name="WormBaseParasite"/>
        </authorList>
    </citation>
    <scope>IDENTIFICATION</scope>
</reference>
<evidence type="ECO:0000313" key="3">
    <source>
        <dbReference type="WBParaSite" id="HPLM_0001482001-mRNA-1"/>
    </source>
</evidence>
<dbReference type="EMBL" id="UZAF01018717">
    <property type="protein sequence ID" value="VDO54266.1"/>
    <property type="molecule type" value="Genomic_DNA"/>
</dbReference>
<reference evidence="1 2" key="2">
    <citation type="submission" date="2018-11" db="EMBL/GenBank/DDBJ databases">
        <authorList>
            <consortium name="Pathogen Informatics"/>
        </authorList>
    </citation>
    <scope>NUCLEOTIDE SEQUENCE [LARGE SCALE GENOMIC DNA]</scope>
    <source>
        <strain evidence="1 2">MHpl1</strain>
    </source>
</reference>
<name>A0A0N4WTB2_HAEPC</name>
<sequence>MTTTPSTYPAISRWFKRRYVDVFDWSSPHLNPIKHLRNELECRMKGKEQGIRPKNLISLKKPGGRLRSPTLILNQLRCHEDVRPLSMGLQQSSSSAHLLLSRYIGFRRFL</sequence>
<gene>
    <name evidence="1" type="ORF">HPLM_LOCUS14812</name>
</gene>
<evidence type="ECO:0000313" key="1">
    <source>
        <dbReference type="EMBL" id="VDO54266.1"/>
    </source>
</evidence>
<keyword evidence="2" id="KW-1185">Reference proteome</keyword>
<proteinExistence type="predicted"/>
<dbReference type="AlphaFoldDB" id="A0A0N4WTB2"/>
<dbReference type="WBParaSite" id="HPLM_0001482001-mRNA-1">
    <property type="protein sequence ID" value="HPLM_0001482001-mRNA-1"/>
    <property type="gene ID" value="HPLM_0001482001"/>
</dbReference>
<dbReference type="Proteomes" id="UP000268014">
    <property type="component" value="Unassembled WGS sequence"/>
</dbReference>
<accession>A0A0N4WTB2</accession>
<organism evidence="3">
    <name type="scientific">Haemonchus placei</name>
    <name type="common">Barber's pole worm</name>
    <dbReference type="NCBI Taxonomy" id="6290"/>
    <lineage>
        <taxon>Eukaryota</taxon>
        <taxon>Metazoa</taxon>
        <taxon>Ecdysozoa</taxon>
        <taxon>Nematoda</taxon>
        <taxon>Chromadorea</taxon>
        <taxon>Rhabditida</taxon>
        <taxon>Rhabditina</taxon>
        <taxon>Rhabditomorpha</taxon>
        <taxon>Strongyloidea</taxon>
        <taxon>Trichostrongylidae</taxon>
        <taxon>Haemonchus</taxon>
    </lineage>
</organism>
<evidence type="ECO:0000313" key="2">
    <source>
        <dbReference type="Proteomes" id="UP000268014"/>
    </source>
</evidence>
<protein>
    <submittedName>
        <fullName evidence="1 3">Uncharacterized protein</fullName>
    </submittedName>
</protein>